<proteinExistence type="predicted"/>
<dbReference type="EMBL" id="FUYC01000001">
    <property type="protein sequence ID" value="SKA71218.1"/>
    <property type="molecule type" value="Genomic_DNA"/>
</dbReference>
<evidence type="ECO:0000313" key="4">
    <source>
        <dbReference type="Proteomes" id="UP000190027"/>
    </source>
</evidence>
<dbReference type="Pfam" id="PF19500">
    <property type="entry name" value="DUF6035"/>
    <property type="match status" value="1"/>
</dbReference>
<feature type="domain" description="DUF6035" evidence="1">
    <location>
        <begin position="118"/>
        <end position="294"/>
    </location>
</feature>
<feature type="domain" description="DUF7830" evidence="2">
    <location>
        <begin position="34"/>
        <end position="108"/>
    </location>
</feature>
<dbReference type="Pfam" id="PF25169">
    <property type="entry name" value="DUF7830"/>
    <property type="match status" value="1"/>
</dbReference>
<evidence type="ECO:0008006" key="5">
    <source>
        <dbReference type="Google" id="ProtNLM"/>
    </source>
</evidence>
<reference evidence="3 4" key="1">
    <citation type="submission" date="2017-02" db="EMBL/GenBank/DDBJ databases">
        <authorList>
            <person name="Peterson S.W."/>
        </authorList>
    </citation>
    <scope>NUCLEOTIDE SEQUENCE [LARGE SCALE GENOMIC DNA]</scope>
    <source>
        <strain evidence="3 4">DSM 16080</strain>
    </source>
</reference>
<gene>
    <name evidence="3" type="ORF">SAMN02745704_00098</name>
</gene>
<sequence>MDDDYKRIAGNLDNRQNLCCENPEVKEVLDLGTGKVLLAQDAIGSDVNGAMRLRRKLAGQHKITDDDQLEVICPYCHKPLRLNCLMSGQRFYFAHIKRENNCPQLEKKNWTKERIEAAKYNGQKESLPHKQMKGDLCRVLEADSRFSDIAVEEVVKGEDPSTWRKPDVRALYNGALRVVFEIQLSTTFLEVVLARRDFYREKGELLVWVFKKFSLRDARMMEFDTFHANNMNAIVLDQKAQEWCQQHGKLGLKCVWVEPKHEDGQLSHSEYSDIIDFEDLSKSVEDQQIYWFDYNGKRAIVDAELERWREVERVRNIRESFFDAFDPTLDADDQSKYANKFFPEMNLRSNDIKWRLSGYLRMMNAARTGDPTKRGGGWGFSNFKNIYDNVYKSHTSLYFLFCCAMKAYSRDETSTSITDRKEEAWRSVCADGENSKFHHDSIYSELTEVLFPEVHEVYKKILSKSKKGS</sequence>
<organism evidence="3 4">
    <name type="scientific">Paucidesulfovibrio gracilis DSM 16080</name>
    <dbReference type="NCBI Taxonomy" id="1121449"/>
    <lineage>
        <taxon>Bacteria</taxon>
        <taxon>Pseudomonadati</taxon>
        <taxon>Thermodesulfobacteriota</taxon>
        <taxon>Desulfovibrionia</taxon>
        <taxon>Desulfovibrionales</taxon>
        <taxon>Desulfovibrionaceae</taxon>
        <taxon>Paucidesulfovibrio</taxon>
    </lineage>
</organism>
<name>A0A1T4W2D3_9BACT</name>
<keyword evidence="4" id="KW-1185">Reference proteome</keyword>
<dbReference type="InterPro" id="IPR057152">
    <property type="entry name" value="DUF7830"/>
</dbReference>
<protein>
    <recommendedName>
        <fullName evidence="5">Competence protein CoiA-like family protein</fullName>
    </recommendedName>
</protein>
<dbReference type="OrthoDB" id="1302950at2"/>
<dbReference type="STRING" id="1121449.SAMN02745704_00098"/>
<accession>A0A1T4W2D3</accession>
<dbReference type="Proteomes" id="UP000190027">
    <property type="component" value="Unassembled WGS sequence"/>
</dbReference>
<evidence type="ECO:0000313" key="3">
    <source>
        <dbReference type="EMBL" id="SKA71218.1"/>
    </source>
</evidence>
<dbReference type="AlphaFoldDB" id="A0A1T4W2D3"/>
<evidence type="ECO:0000259" key="2">
    <source>
        <dbReference type="Pfam" id="PF25169"/>
    </source>
</evidence>
<evidence type="ECO:0000259" key="1">
    <source>
        <dbReference type="Pfam" id="PF19500"/>
    </source>
</evidence>
<dbReference type="RefSeq" id="WP_078715691.1">
    <property type="nucleotide sequence ID" value="NZ_FUYC01000001.1"/>
</dbReference>
<dbReference type="InterPro" id="IPR046099">
    <property type="entry name" value="DUF6035"/>
</dbReference>